<name>A0AA88VTU4_9ASTE</name>
<dbReference type="Pfam" id="PF04488">
    <property type="entry name" value="Gly_transf_sug"/>
    <property type="match status" value="1"/>
</dbReference>
<accession>A0AA88VTU4</accession>
<keyword evidence="1" id="KW-0812">Transmembrane</keyword>
<dbReference type="AlphaFoldDB" id="A0AA88VTU4"/>
<dbReference type="InterPro" id="IPR029044">
    <property type="entry name" value="Nucleotide-diphossugar_trans"/>
</dbReference>
<dbReference type="InterPro" id="IPR044789">
    <property type="entry name" value="Put_A1-4-GlycosylTfrase_plant"/>
</dbReference>
<feature type="transmembrane region" description="Helical" evidence="1">
    <location>
        <begin position="56"/>
        <end position="76"/>
    </location>
</feature>
<gene>
    <name evidence="3" type="ORF">RJ639_008449</name>
</gene>
<comment type="caution">
    <text evidence="3">The sequence shown here is derived from an EMBL/GenBank/DDBJ whole genome shotgun (WGS) entry which is preliminary data.</text>
</comment>
<evidence type="ECO:0000256" key="1">
    <source>
        <dbReference type="SAM" id="Phobius"/>
    </source>
</evidence>
<sequence>MVELHTVRTSAVYVCAASAMPTHEAPLRACSLLQVYLAVRSNPSYRMLDFRQLSRAKVRVFSTISFAALVLIFMFMDSFISNVSLQSVALQSQQPLNIVAIQESDLGSEKVEVEDETYSEDQADLVPPFNLTDQERISWFRKKLPDFGILKPTNLTGEFDNRVQEFLKNDCKIQFFMTWISPARSFGGREILAMESLFKAHPRGCLMILSRTLDSVRGLRILKPLIDRKFRVLAVAPDLSFLFKNTPAESWFDDIKNGEKDPGEIPLAQNLSNLIRLAVLYKYGGVYLDTDFIVLKDFSGLRNSIGAQSADVSGNWTRLNNAVLVFDKNHTLLHKFILEFALTFDGNKWGHNGPYLVSRVVARETTRGELNFMVLPPMAFYPVYWTRVESLFVRPKTQVDSKWVEAKLLQLREATYGVHLWNKQSSTLRIEEGSIMSRLVSEHCLICRSVYSS</sequence>
<protein>
    <recommendedName>
        <fullName evidence="2">Alpha 1,4-glycosyltransferase domain-containing protein</fullName>
    </recommendedName>
</protein>
<keyword evidence="1" id="KW-1133">Transmembrane helix</keyword>
<organism evidence="3 4">
    <name type="scientific">Escallonia herrerae</name>
    <dbReference type="NCBI Taxonomy" id="1293975"/>
    <lineage>
        <taxon>Eukaryota</taxon>
        <taxon>Viridiplantae</taxon>
        <taxon>Streptophyta</taxon>
        <taxon>Embryophyta</taxon>
        <taxon>Tracheophyta</taxon>
        <taxon>Spermatophyta</taxon>
        <taxon>Magnoliopsida</taxon>
        <taxon>eudicotyledons</taxon>
        <taxon>Gunneridae</taxon>
        <taxon>Pentapetalae</taxon>
        <taxon>asterids</taxon>
        <taxon>campanulids</taxon>
        <taxon>Escalloniales</taxon>
        <taxon>Escalloniaceae</taxon>
        <taxon>Escallonia</taxon>
    </lineage>
</organism>
<reference evidence="3" key="1">
    <citation type="submission" date="2022-12" db="EMBL/GenBank/DDBJ databases">
        <title>Draft genome assemblies for two species of Escallonia (Escalloniales).</title>
        <authorList>
            <person name="Chanderbali A."/>
            <person name="Dervinis C."/>
            <person name="Anghel I."/>
            <person name="Soltis D."/>
            <person name="Soltis P."/>
            <person name="Zapata F."/>
        </authorList>
    </citation>
    <scope>NUCLEOTIDE SEQUENCE</scope>
    <source>
        <strain evidence="3">UCBG64.0493</strain>
        <tissue evidence="3">Leaf</tissue>
    </source>
</reference>
<evidence type="ECO:0000259" key="2">
    <source>
        <dbReference type="Pfam" id="PF04572"/>
    </source>
</evidence>
<proteinExistence type="predicted"/>
<dbReference type="PANTHER" id="PTHR46781:SF2">
    <property type="entry name" value="ALPHA 1,4-GLYCOSYLTRANSFERASE FAMILY PROTEIN"/>
    <property type="match status" value="1"/>
</dbReference>
<dbReference type="Pfam" id="PF04572">
    <property type="entry name" value="Gb3_synth"/>
    <property type="match status" value="1"/>
</dbReference>
<keyword evidence="1" id="KW-0472">Membrane</keyword>
<evidence type="ECO:0000313" key="3">
    <source>
        <dbReference type="EMBL" id="KAK3014877.1"/>
    </source>
</evidence>
<dbReference type="Gene3D" id="3.90.550.20">
    <property type="match status" value="1"/>
</dbReference>
<dbReference type="SUPFAM" id="SSF53448">
    <property type="entry name" value="Nucleotide-diphospho-sugar transferases"/>
    <property type="match status" value="1"/>
</dbReference>
<evidence type="ECO:0000313" key="4">
    <source>
        <dbReference type="Proteomes" id="UP001188597"/>
    </source>
</evidence>
<feature type="domain" description="Alpha 1,4-glycosyltransferase" evidence="2">
    <location>
        <begin position="326"/>
        <end position="449"/>
    </location>
</feature>
<dbReference type="InterPro" id="IPR007652">
    <property type="entry name" value="A1-4-GlycosylTfrase_dom"/>
</dbReference>
<dbReference type="PANTHER" id="PTHR46781">
    <property type="entry name" value="ALPHA 1,4-GLYCOSYLTRANSFERASE FAMILY PROTEIN"/>
    <property type="match status" value="1"/>
</dbReference>
<dbReference type="Proteomes" id="UP001188597">
    <property type="component" value="Unassembled WGS sequence"/>
</dbReference>
<dbReference type="EMBL" id="JAVXUP010001184">
    <property type="protein sequence ID" value="KAK3014877.1"/>
    <property type="molecule type" value="Genomic_DNA"/>
</dbReference>
<keyword evidence="4" id="KW-1185">Reference proteome</keyword>
<dbReference type="InterPro" id="IPR007577">
    <property type="entry name" value="GlycoTrfase_DXD_sugar-bd_CS"/>
</dbReference>